<dbReference type="Proteomes" id="UP000284842">
    <property type="component" value="Unassembled WGS sequence"/>
</dbReference>
<feature type="compositionally biased region" description="Low complexity" evidence="6">
    <location>
        <begin position="899"/>
        <end position="926"/>
    </location>
</feature>
<evidence type="ECO:0000256" key="2">
    <source>
        <dbReference type="ARBA" id="ARBA00022771"/>
    </source>
</evidence>
<comment type="caution">
    <text evidence="8">The sequence shown here is derived from an EMBL/GenBank/DDBJ whole genome shotgun (WGS) entry which is preliminary data.</text>
</comment>
<dbReference type="OrthoDB" id="10258692at2759"/>
<dbReference type="PROSITE" id="PS51293">
    <property type="entry name" value="SANT"/>
    <property type="match status" value="1"/>
</dbReference>
<reference evidence="8 9" key="1">
    <citation type="journal article" date="2018" name="Evol. Lett.">
        <title>Horizontal gene cluster transfer increased hallucinogenic mushroom diversity.</title>
        <authorList>
            <person name="Reynolds H.T."/>
            <person name="Vijayakumar V."/>
            <person name="Gluck-Thaler E."/>
            <person name="Korotkin H.B."/>
            <person name="Matheny P.B."/>
            <person name="Slot J.C."/>
        </authorList>
    </citation>
    <scope>NUCLEOTIDE SEQUENCE [LARGE SCALE GENOMIC DNA]</scope>
    <source>
        <strain evidence="8 9">2629</strain>
    </source>
</reference>
<feature type="compositionally biased region" description="Polar residues" evidence="6">
    <location>
        <begin position="473"/>
        <end position="483"/>
    </location>
</feature>
<feature type="region of interest" description="Disordered" evidence="6">
    <location>
        <begin position="1128"/>
        <end position="1163"/>
    </location>
</feature>
<dbReference type="GO" id="GO:0008270">
    <property type="term" value="F:zinc ion binding"/>
    <property type="evidence" value="ECO:0007669"/>
    <property type="project" value="UniProtKB-KW"/>
</dbReference>
<sequence length="1512" mass="164238">MSPSGYDGSHLSSNYSRYDQRRHSSSMSNAYDRPPALINRRRTPSPGPSRRPYDSYPAPRSDSSFRDPASSYRQTNYRHDYYYSRSPSPDHYQPQPRSSDSDAWGRSTSSWRPPSVSASLDWSDRKSIPPSPTTIPSRRPTLLRDEFPSSSRQLFEPSEHWKQTHGEGSRNDINSPPARVPDRRHRNSLDGSSEKSLKNDRAPPFIPSGDRYRLPPPPPKRDSLPPRDYDSYRPQFSDNKSLNHRRDPVSPMASHSRKSSGSMSFSQSSSKAYDNFAPSYAAPQPRKPSASPSSLPSPAAVSPVHSPNWSSTHGSEHQPWSFPSGADLSKRDTSALRPPSRSSIASTQVSGRNSPFMSALTPSADIAQSTSITPNIINSVNKVLSATVDVAASSQPTNIPSTTEEKLSLPERSELSASTPMIPALNNFPEVIHSPSPRETNREDDDDDAIPGLTASLIGSTSAPTTLPAEQIEPTSHTPSNDAPSEPHDVEVPATEAQPEIPATVETDNVPQPVEDSMEVVEEANNSAPDLEANDREPTEPIQEEVIEVEPVPHDSPFLRRPETPEPDIPSIPEEIPPIHTAKTKEDALRIVVMARLLCDRQRREERVDPILVANLSIASIPEVHPTANPESLLDKMFAGQAMKRRSASFARTRPLLSKYFEQRDAMIEEKQSRLREEYLALHEEWVAHCNALNEQQKTLASEMEVHHTGRTTRRTAAVTDIIRSDFEMEQIIASLGNDDATDPNHLSIKNVATIPDMISATRGKVDYLFDDTAHRVDNPSEYYAPQTGMHDWTEQEKKIFVDKYAAHPKQFGIIADYLPNKTAAQCVDYYYLHKKRHIDFRKIVSQFAPNKRRRRGMGKKKGNALLADIAQHDMEVGRNASGGASSPSGSGRTRGRRNAANEARKAAAAARRNAVQFEETPVSTPTPEPESRSRRRKPATGSALATTPANATPADSASATPAPPNNAFRSASVASTPVPPSPLSRADPPTSTVPASSTQRSVSNQLPSLSTAGTSVATAMDEGDTPDQDGDSRPAKRAKRSRKIKSAATVSDEEHSDAGKGNSNRAEPSNAARGKKDSTSQNSVVTLSKEDSDHFVRLFEQYGEDFGRIAAYMPNMTPQQAANYHKANPAKFEKLKSTRRVSDGGSRSRSYSTAQTPLDLRPQYPVPMMTHANAHLSTAINPYTYGPSTSSHPMMDSRLHHYPTSAPTSPPPSWGLVAPHAIPGGIAPYPGLPTSLPMARLGDAPPVHQMSDPSLMYGSPTLAMPFTFIPHPSRPQGNHTVPPRSASEAGYHYSRPGAPHSPASGVEQSYNPHGRPLPPTAQAPSSQGHHSRSSSYHQPQSPPASTARSTPTLHQPKATHPSPAATVAVPITHSPEPGASSYHPSGAFAGSATPPPANGGRYSGGMSREASVPYAPPTVSPGTSPRNVPAQLPKGGSSATGRYSYDGNNRDEFAGGPYYPNRREAAYSSYSEANRSNSGAQPSGTTPPVSSTSTSIPGPQPRPTFYRGWGK</sequence>
<evidence type="ECO:0000256" key="4">
    <source>
        <dbReference type="ARBA" id="ARBA00023125"/>
    </source>
</evidence>
<organism evidence="8 9">
    <name type="scientific">Panaeolus cyanescens</name>
    <dbReference type="NCBI Taxonomy" id="181874"/>
    <lineage>
        <taxon>Eukaryota</taxon>
        <taxon>Fungi</taxon>
        <taxon>Dikarya</taxon>
        <taxon>Basidiomycota</taxon>
        <taxon>Agaricomycotina</taxon>
        <taxon>Agaricomycetes</taxon>
        <taxon>Agaricomycetidae</taxon>
        <taxon>Agaricales</taxon>
        <taxon>Agaricineae</taxon>
        <taxon>Galeropsidaceae</taxon>
        <taxon>Panaeolus</taxon>
    </lineage>
</organism>
<feature type="region of interest" description="Disordered" evidence="6">
    <location>
        <begin position="875"/>
        <end position="1088"/>
    </location>
</feature>
<dbReference type="InterPro" id="IPR051571">
    <property type="entry name" value="N-CoR_corepressor"/>
</dbReference>
<feature type="region of interest" description="Disordered" evidence="6">
    <location>
        <begin position="394"/>
        <end position="512"/>
    </location>
</feature>
<accession>A0A409VNC9</accession>
<feature type="compositionally biased region" description="Low complexity" evidence="6">
    <location>
        <begin position="943"/>
        <end position="977"/>
    </location>
</feature>
<dbReference type="Gene3D" id="1.10.10.60">
    <property type="entry name" value="Homeodomain-like"/>
    <property type="match status" value="1"/>
</dbReference>
<feature type="compositionally biased region" description="Basic residues" evidence="6">
    <location>
        <begin position="1036"/>
        <end position="1046"/>
    </location>
</feature>
<feature type="compositionally biased region" description="Basic and acidic residues" evidence="6">
    <location>
        <begin position="192"/>
        <end position="201"/>
    </location>
</feature>
<dbReference type="FunFam" id="1.10.10.60:FF:000012">
    <property type="entry name" value="Metastasis-associated 1 family, member 3"/>
    <property type="match status" value="1"/>
</dbReference>
<dbReference type="Pfam" id="PF00249">
    <property type="entry name" value="Myb_DNA-binding"/>
    <property type="match status" value="1"/>
</dbReference>
<dbReference type="InterPro" id="IPR009057">
    <property type="entry name" value="Homeodomain-like_sf"/>
</dbReference>
<dbReference type="SMART" id="SM00717">
    <property type="entry name" value="SANT"/>
    <property type="match status" value="2"/>
</dbReference>
<keyword evidence="9" id="KW-1185">Reference proteome</keyword>
<evidence type="ECO:0000256" key="5">
    <source>
        <dbReference type="ARBA" id="ARBA00023242"/>
    </source>
</evidence>
<dbReference type="PANTHER" id="PTHR13992">
    <property type="entry name" value="NUCLEAR RECEPTOR CO-REPRESSOR RELATED NCOR"/>
    <property type="match status" value="1"/>
</dbReference>
<gene>
    <name evidence="8" type="ORF">CVT24_002774</name>
</gene>
<dbReference type="CDD" id="cd00167">
    <property type="entry name" value="SANT"/>
    <property type="match status" value="1"/>
</dbReference>
<feature type="compositionally biased region" description="Low complexity" evidence="6">
    <location>
        <begin position="1144"/>
        <end position="1154"/>
    </location>
</feature>
<dbReference type="GO" id="GO:0003677">
    <property type="term" value="F:DNA binding"/>
    <property type="evidence" value="ECO:0007669"/>
    <property type="project" value="UniProtKB-KW"/>
</dbReference>
<feature type="compositionally biased region" description="Basic and acidic residues" evidence="6">
    <location>
        <begin position="1132"/>
        <end position="1143"/>
    </location>
</feature>
<proteinExistence type="predicted"/>
<dbReference type="PANTHER" id="PTHR13992:SF39">
    <property type="entry name" value="SMRTER, ISOFORM G"/>
    <property type="match status" value="1"/>
</dbReference>
<dbReference type="STRING" id="181874.A0A409VNC9"/>
<feature type="domain" description="SANT" evidence="7">
    <location>
        <begin position="788"/>
        <end position="839"/>
    </location>
</feature>
<feature type="region of interest" description="Disordered" evidence="6">
    <location>
        <begin position="1"/>
        <end position="356"/>
    </location>
</feature>
<evidence type="ECO:0000256" key="1">
    <source>
        <dbReference type="ARBA" id="ARBA00022723"/>
    </source>
</evidence>
<feature type="compositionally biased region" description="Polar residues" evidence="6">
    <location>
        <begin position="1469"/>
        <end position="1482"/>
    </location>
</feature>
<dbReference type="InterPro" id="IPR001005">
    <property type="entry name" value="SANT/Myb"/>
</dbReference>
<feature type="compositionally biased region" description="Basic and acidic residues" evidence="6">
    <location>
        <begin position="219"/>
        <end position="231"/>
    </location>
</feature>
<dbReference type="GO" id="GO:0034967">
    <property type="term" value="C:Set3 complex"/>
    <property type="evidence" value="ECO:0007669"/>
    <property type="project" value="TreeGrafter"/>
</dbReference>
<dbReference type="SUPFAM" id="SSF46689">
    <property type="entry name" value="Homeodomain-like"/>
    <property type="match status" value="1"/>
</dbReference>
<feature type="region of interest" description="Disordered" evidence="6">
    <location>
        <begin position="1268"/>
        <end position="1512"/>
    </location>
</feature>
<keyword evidence="5" id="KW-0539">Nucleus</keyword>
<feature type="compositionally biased region" description="Polar residues" evidence="6">
    <location>
        <begin position="990"/>
        <end position="1018"/>
    </location>
</feature>
<feature type="compositionally biased region" description="Basic and acidic residues" evidence="6">
    <location>
        <begin position="403"/>
        <end position="414"/>
    </location>
</feature>
<dbReference type="EMBL" id="NHTK01006020">
    <property type="protein sequence ID" value="PPQ67764.1"/>
    <property type="molecule type" value="Genomic_DNA"/>
</dbReference>
<dbReference type="GO" id="GO:0006357">
    <property type="term" value="P:regulation of transcription by RNA polymerase II"/>
    <property type="evidence" value="ECO:0007669"/>
    <property type="project" value="TreeGrafter"/>
</dbReference>
<keyword evidence="2" id="KW-0863">Zinc-finger</keyword>
<evidence type="ECO:0000313" key="9">
    <source>
        <dbReference type="Proteomes" id="UP000284842"/>
    </source>
</evidence>
<dbReference type="InterPro" id="IPR017884">
    <property type="entry name" value="SANT_dom"/>
</dbReference>
<feature type="compositionally biased region" description="Polar residues" evidence="6">
    <location>
        <begin position="106"/>
        <end position="120"/>
    </location>
</feature>
<keyword evidence="3" id="KW-0862">Zinc</keyword>
<dbReference type="InParanoid" id="A0A409VNC9"/>
<feature type="compositionally biased region" description="Polar residues" evidence="6">
    <location>
        <begin position="340"/>
        <end position="356"/>
    </location>
</feature>
<keyword evidence="4" id="KW-0238">DNA-binding</keyword>
<evidence type="ECO:0000256" key="6">
    <source>
        <dbReference type="SAM" id="MobiDB-lite"/>
    </source>
</evidence>
<keyword evidence="1" id="KW-0479">Metal-binding</keyword>
<feature type="compositionally biased region" description="Polar residues" evidence="6">
    <location>
        <begin position="1344"/>
        <end position="1354"/>
    </location>
</feature>
<evidence type="ECO:0000313" key="8">
    <source>
        <dbReference type="EMBL" id="PPQ67764.1"/>
    </source>
</evidence>
<evidence type="ECO:0000259" key="7">
    <source>
        <dbReference type="PROSITE" id="PS51293"/>
    </source>
</evidence>
<feature type="compositionally biased region" description="Low complexity" evidence="6">
    <location>
        <begin position="1326"/>
        <end position="1338"/>
    </location>
</feature>
<feature type="compositionally biased region" description="Low complexity" evidence="6">
    <location>
        <begin position="259"/>
        <end position="270"/>
    </location>
</feature>
<evidence type="ECO:0000256" key="3">
    <source>
        <dbReference type="ARBA" id="ARBA00022833"/>
    </source>
</evidence>
<feature type="compositionally biased region" description="Low complexity" evidence="6">
    <location>
        <begin position="1483"/>
        <end position="1498"/>
    </location>
</feature>
<name>A0A409VNC9_9AGAR</name>
<feature type="compositionally biased region" description="Basic and acidic residues" evidence="6">
    <location>
        <begin position="157"/>
        <end position="170"/>
    </location>
</feature>
<protein>
    <recommendedName>
        <fullName evidence="7">SANT domain-containing protein</fullName>
    </recommendedName>
</protein>
<feature type="compositionally biased region" description="Low complexity" evidence="6">
    <location>
        <begin position="288"/>
        <end position="307"/>
    </location>
</feature>
<feature type="compositionally biased region" description="Low complexity" evidence="6">
    <location>
        <begin position="878"/>
        <end position="892"/>
    </location>
</feature>